<dbReference type="AlphaFoldDB" id="A0A7W7SCN8"/>
<dbReference type="Proteomes" id="UP000573327">
    <property type="component" value="Unassembled WGS sequence"/>
</dbReference>
<gene>
    <name evidence="2" type="ORF">F4556_003575</name>
</gene>
<dbReference type="RefSeq" id="WP_184916929.1">
    <property type="nucleotide sequence ID" value="NZ_JACHJR010000001.1"/>
</dbReference>
<dbReference type="Pfam" id="PF08241">
    <property type="entry name" value="Methyltransf_11"/>
    <property type="match status" value="1"/>
</dbReference>
<comment type="caution">
    <text evidence="2">The sequence shown here is derived from an EMBL/GenBank/DDBJ whole genome shotgun (WGS) entry which is preliminary data.</text>
</comment>
<keyword evidence="2" id="KW-0489">Methyltransferase</keyword>
<accession>A0A7W7SCN8</accession>
<evidence type="ECO:0000313" key="2">
    <source>
        <dbReference type="EMBL" id="MBB4948040.1"/>
    </source>
</evidence>
<dbReference type="CDD" id="cd02440">
    <property type="entry name" value="AdoMet_MTases"/>
    <property type="match status" value="1"/>
</dbReference>
<dbReference type="Gene3D" id="3.40.50.150">
    <property type="entry name" value="Vaccinia Virus protein VP39"/>
    <property type="match status" value="1"/>
</dbReference>
<proteinExistence type="predicted"/>
<dbReference type="GO" id="GO:0008757">
    <property type="term" value="F:S-adenosylmethionine-dependent methyltransferase activity"/>
    <property type="evidence" value="ECO:0007669"/>
    <property type="project" value="InterPro"/>
</dbReference>
<dbReference type="PANTHER" id="PTHR43591">
    <property type="entry name" value="METHYLTRANSFERASE"/>
    <property type="match status" value="1"/>
</dbReference>
<evidence type="ECO:0000259" key="1">
    <source>
        <dbReference type="Pfam" id="PF08241"/>
    </source>
</evidence>
<keyword evidence="3" id="KW-1185">Reference proteome</keyword>
<dbReference type="InterPro" id="IPR029063">
    <property type="entry name" value="SAM-dependent_MTases_sf"/>
</dbReference>
<feature type="domain" description="Methyltransferase type 11" evidence="1">
    <location>
        <begin position="49"/>
        <end position="137"/>
    </location>
</feature>
<evidence type="ECO:0000313" key="3">
    <source>
        <dbReference type="Proteomes" id="UP000573327"/>
    </source>
</evidence>
<dbReference type="SUPFAM" id="SSF53335">
    <property type="entry name" value="S-adenosyl-L-methionine-dependent methyltransferases"/>
    <property type="match status" value="1"/>
</dbReference>
<keyword evidence="2" id="KW-0808">Transferase</keyword>
<dbReference type="EMBL" id="JACHJR010000001">
    <property type="protein sequence ID" value="MBB4948040.1"/>
    <property type="molecule type" value="Genomic_DNA"/>
</dbReference>
<reference evidence="2 3" key="1">
    <citation type="submission" date="2020-08" db="EMBL/GenBank/DDBJ databases">
        <title>Sequencing the genomes of 1000 actinobacteria strains.</title>
        <authorList>
            <person name="Klenk H.-P."/>
        </authorList>
    </citation>
    <scope>NUCLEOTIDE SEQUENCE [LARGE SCALE GENOMIC DNA]</scope>
    <source>
        <strain evidence="2 3">DSM 44786</strain>
    </source>
</reference>
<sequence>MQEFDMHERRMWGADGVPAAYRRGFAGLCAGAVPALLDRVAAGPGLRLLDVGTGTGTVAAVALARGAAVTAVDAEPQMVKSASERLPEVPVSHALLPELPFADGEFDAVAANFVVNHVADPVAALAELRRVVRPGGRGAVTLWPATGNHAMDLFGEVLDAVAVERPAFPSVPVAFERTPAGLAGLLTEAGWQQVEATELSWTYRVDPEDWWAGPAGGVANIGLVVTTQPPSVLAALKQAYDRLAADRLDADGLLVLEARAVLADGTR</sequence>
<dbReference type="GO" id="GO:0032259">
    <property type="term" value="P:methylation"/>
    <property type="evidence" value="ECO:0007669"/>
    <property type="project" value="UniProtKB-KW"/>
</dbReference>
<name>A0A7W7SCN8_9ACTN</name>
<protein>
    <submittedName>
        <fullName evidence="2">SAM-dependent methyltransferase</fullName>
    </submittedName>
</protein>
<organism evidence="2 3">
    <name type="scientific">Kitasatospora gansuensis</name>
    <dbReference type="NCBI Taxonomy" id="258050"/>
    <lineage>
        <taxon>Bacteria</taxon>
        <taxon>Bacillati</taxon>
        <taxon>Actinomycetota</taxon>
        <taxon>Actinomycetes</taxon>
        <taxon>Kitasatosporales</taxon>
        <taxon>Streptomycetaceae</taxon>
        <taxon>Kitasatospora</taxon>
    </lineage>
</organism>
<dbReference type="InterPro" id="IPR013216">
    <property type="entry name" value="Methyltransf_11"/>
</dbReference>
<dbReference type="PANTHER" id="PTHR43591:SF24">
    <property type="entry name" value="2-METHOXY-6-POLYPRENYL-1,4-BENZOQUINOL METHYLASE, MITOCHONDRIAL"/>
    <property type="match status" value="1"/>
</dbReference>